<keyword evidence="3" id="KW-1185">Reference proteome</keyword>
<proteinExistence type="predicted"/>
<protein>
    <submittedName>
        <fullName evidence="2">Uncharacterized protein</fullName>
    </submittedName>
</protein>
<evidence type="ECO:0000313" key="2">
    <source>
        <dbReference type="EMBL" id="KAL2635582.1"/>
    </source>
</evidence>
<accession>A0ABD1YXS7</accession>
<dbReference type="PANTHER" id="PTHR33294">
    <property type="entry name" value="AWPM-19-LIKE FAMILY PROTEIN"/>
    <property type="match status" value="1"/>
</dbReference>
<name>A0ABD1YXS7_9MARC</name>
<gene>
    <name evidence="2" type="ORF">R1flu_007061</name>
</gene>
<comment type="caution">
    <text evidence="2">The sequence shown here is derived from an EMBL/GenBank/DDBJ whole genome shotgun (WGS) entry which is preliminary data.</text>
</comment>
<dbReference type="Pfam" id="PF05512">
    <property type="entry name" value="AWPM-19"/>
    <property type="match status" value="1"/>
</dbReference>
<dbReference type="AlphaFoldDB" id="A0ABD1YXS7"/>
<dbReference type="PANTHER" id="PTHR33294:SF5">
    <property type="entry name" value="AWPM-19-LIKE FAMILY PROTEIN"/>
    <property type="match status" value="1"/>
</dbReference>
<organism evidence="2 3">
    <name type="scientific">Riccia fluitans</name>
    <dbReference type="NCBI Taxonomy" id="41844"/>
    <lineage>
        <taxon>Eukaryota</taxon>
        <taxon>Viridiplantae</taxon>
        <taxon>Streptophyta</taxon>
        <taxon>Embryophyta</taxon>
        <taxon>Marchantiophyta</taxon>
        <taxon>Marchantiopsida</taxon>
        <taxon>Marchantiidae</taxon>
        <taxon>Marchantiales</taxon>
        <taxon>Ricciaceae</taxon>
        <taxon>Riccia</taxon>
    </lineage>
</organism>
<dbReference type="InterPro" id="IPR008390">
    <property type="entry name" value="AWPM-19"/>
</dbReference>
<feature type="transmembrane region" description="Helical" evidence="1">
    <location>
        <begin position="15"/>
        <end position="34"/>
    </location>
</feature>
<keyword evidence="1" id="KW-1133">Transmembrane helix</keyword>
<dbReference type="EMBL" id="JBHFFA010000003">
    <property type="protein sequence ID" value="KAL2635582.1"/>
    <property type="molecule type" value="Genomic_DNA"/>
</dbReference>
<dbReference type="Proteomes" id="UP001605036">
    <property type="component" value="Unassembled WGS sequence"/>
</dbReference>
<keyword evidence="1" id="KW-0472">Membrane</keyword>
<feature type="transmembrane region" description="Helical" evidence="1">
    <location>
        <begin position="133"/>
        <end position="156"/>
    </location>
</feature>
<feature type="transmembrane region" description="Helical" evidence="1">
    <location>
        <begin position="100"/>
        <end position="121"/>
    </location>
</feature>
<feature type="transmembrane region" description="Helical" evidence="1">
    <location>
        <begin position="68"/>
        <end position="88"/>
    </location>
</feature>
<sequence>MGAKAGVGRMVNGPLHALDLCLAAVVLGLAAWMMERAIGFGPPARAGGPGSIALSPFVGFGGNAATPWLVVFSLIAGMVTIASVITALHHVRVWTPSSGAAAQAASWIAWLLLILPFCLAWKQIRIGTVPRRWKVLESFVIILTFTKFFSTLALYLEDKPKDETTASNV</sequence>
<evidence type="ECO:0000256" key="1">
    <source>
        <dbReference type="SAM" id="Phobius"/>
    </source>
</evidence>
<evidence type="ECO:0000313" key="3">
    <source>
        <dbReference type="Proteomes" id="UP001605036"/>
    </source>
</evidence>
<keyword evidence="1" id="KW-0812">Transmembrane</keyword>
<reference evidence="2 3" key="1">
    <citation type="submission" date="2024-09" db="EMBL/GenBank/DDBJ databases">
        <title>Chromosome-scale assembly of Riccia fluitans.</title>
        <authorList>
            <person name="Paukszto L."/>
            <person name="Sawicki J."/>
            <person name="Karawczyk K."/>
            <person name="Piernik-Szablinska J."/>
            <person name="Szczecinska M."/>
            <person name="Mazdziarz M."/>
        </authorList>
    </citation>
    <scope>NUCLEOTIDE SEQUENCE [LARGE SCALE GENOMIC DNA]</scope>
    <source>
        <strain evidence="2">Rf_01</strain>
        <tissue evidence="2">Aerial parts of the thallus</tissue>
    </source>
</reference>